<protein>
    <recommendedName>
        <fullName evidence="3">Major capsid protein</fullName>
    </recommendedName>
</protein>
<evidence type="ECO:0008006" key="3">
    <source>
        <dbReference type="Google" id="ProtNLM"/>
    </source>
</evidence>
<evidence type="ECO:0000313" key="1">
    <source>
        <dbReference type="EMBL" id="SAK62617.1"/>
    </source>
</evidence>
<dbReference type="EMBL" id="FCOI02000009">
    <property type="protein sequence ID" value="SAK62617.1"/>
    <property type="molecule type" value="Genomic_DNA"/>
</dbReference>
<dbReference type="AlphaFoldDB" id="A0A158B023"/>
<reference evidence="2" key="1">
    <citation type="submission" date="2016-01" db="EMBL/GenBank/DDBJ databases">
        <authorList>
            <person name="Peeters Charlotte."/>
        </authorList>
    </citation>
    <scope>NUCLEOTIDE SEQUENCE [LARGE SCALE GENOMIC DNA]</scope>
</reference>
<proteinExistence type="predicted"/>
<dbReference type="Proteomes" id="UP000054624">
    <property type="component" value="Unassembled WGS sequence"/>
</dbReference>
<name>A0A158B023_9BURK</name>
<organism evidence="1 2">
    <name type="scientific">Caballeronia temeraria</name>
    <dbReference type="NCBI Taxonomy" id="1777137"/>
    <lineage>
        <taxon>Bacteria</taxon>
        <taxon>Pseudomonadati</taxon>
        <taxon>Pseudomonadota</taxon>
        <taxon>Betaproteobacteria</taxon>
        <taxon>Burkholderiales</taxon>
        <taxon>Burkholderiaceae</taxon>
        <taxon>Caballeronia</taxon>
    </lineage>
</organism>
<gene>
    <name evidence="1" type="ORF">AWB76_03280</name>
</gene>
<dbReference type="STRING" id="1777137.AWB76_03280"/>
<sequence>MKSSAGYSQYADALITPQFGDRLIARGYCDFVSGDITDTDYTGDLSKCGDQITYFIEPDVEIHDYQKNGVVKPQELESESVTMVVDRAKYYCVKLDRVDEKQVCFIDDWTNAFLKRASYNMKRLIDPEVLMRMAIETAPTNKGMDAGKESQSQDLGEIGNPVPISALNIIEVLTRLDVVLRESCRWEDGAMFVVLPNIARNALMASDLKAAYLTGQAQSPLLNGKFPLVIMGFNVYFTDMVPKVLDVATGKQAYWIVAGNRKATGFAQQLEDHEIINMENSFGKYYRGLWVYGSKPFLPDALAALYATF</sequence>
<dbReference type="RefSeq" id="WP_061161100.1">
    <property type="nucleotide sequence ID" value="NZ_FCOI02000009.1"/>
</dbReference>
<accession>A0A158B023</accession>
<keyword evidence="2" id="KW-1185">Reference proteome</keyword>
<evidence type="ECO:0000313" key="2">
    <source>
        <dbReference type="Proteomes" id="UP000054624"/>
    </source>
</evidence>
<dbReference type="OrthoDB" id="1624479at2"/>